<evidence type="ECO:0000313" key="2">
    <source>
        <dbReference type="Proteomes" id="UP001055108"/>
    </source>
</evidence>
<name>A0AA37HLD9_9HYPH</name>
<protein>
    <recommendedName>
        <fullName evidence="3">AlgX/AlgJ SGNH hydrolase-like domain-containing protein</fullName>
    </recommendedName>
</protein>
<accession>A0AA37HLD9</accession>
<evidence type="ECO:0008006" key="3">
    <source>
        <dbReference type="Google" id="ProtNLM"/>
    </source>
</evidence>
<dbReference type="AlphaFoldDB" id="A0AA37HLD9"/>
<evidence type="ECO:0000313" key="1">
    <source>
        <dbReference type="EMBL" id="GJD77630.1"/>
    </source>
</evidence>
<dbReference type="EMBL" id="BPQM01000018">
    <property type="protein sequence ID" value="GJD77630.1"/>
    <property type="molecule type" value="Genomic_DNA"/>
</dbReference>
<reference evidence="1" key="2">
    <citation type="submission" date="2021-08" db="EMBL/GenBank/DDBJ databases">
        <authorList>
            <person name="Tani A."/>
            <person name="Ola A."/>
            <person name="Ogura Y."/>
            <person name="Katsura K."/>
            <person name="Hayashi T."/>
        </authorList>
    </citation>
    <scope>NUCLEOTIDE SEQUENCE</scope>
    <source>
        <strain evidence="1">NBRC 103626</strain>
    </source>
</reference>
<organism evidence="1 2">
    <name type="scientific">Methylobacterium gregans</name>
    <dbReference type="NCBI Taxonomy" id="374424"/>
    <lineage>
        <taxon>Bacteria</taxon>
        <taxon>Pseudomonadati</taxon>
        <taxon>Pseudomonadota</taxon>
        <taxon>Alphaproteobacteria</taxon>
        <taxon>Hyphomicrobiales</taxon>
        <taxon>Methylobacteriaceae</taxon>
        <taxon>Methylobacterium</taxon>
    </lineage>
</organism>
<comment type="caution">
    <text evidence="1">The sequence shown here is derived from an EMBL/GenBank/DDBJ whole genome shotgun (WGS) entry which is preliminary data.</text>
</comment>
<proteinExistence type="predicted"/>
<dbReference type="Proteomes" id="UP001055108">
    <property type="component" value="Unassembled WGS sequence"/>
</dbReference>
<sequence>MHVDGGLAIQDLVAGHVAVFLLRHGFPIVKIPISPALRVAAAHEFIKDLMCSPIAPYEEAIEQLEHLFGNEWAGNPGVAAVGTLHANRGLFHHAATEPLSDPDRELTSLLVPVGIRSADKAALLGRGGHIFLVGGTNRLLAEYVRSDEDPVPRGIAQDWLALIERRKTACESLGVRYVQAIFPEKLTILPHFFPEPVRTPGVILRGIEAGLACRPDLAARYVSARHALKTQPDPAATVLKTDSHFSPLGCWVVFRAILEHLGFDPGRSPTFDTTRAGTGDLATRFFGIPILDTRTEADLHALDANFRARAVRTFQHTPTGRVVGSAQSWQNPDAPIDASILVFGNSYCGAAEGHQGQMSWWFARWFRTYHFVWRAHVPPGLVEKLKPDIVLCHTVERFLIEVPET</sequence>
<reference evidence="1" key="1">
    <citation type="journal article" date="2016" name="Front. Microbiol.">
        <title>Genome Sequence of the Piezophilic, Mesophilic Sulfate-Reducing Bacterium Desulfovibrio indicus J2T.</title>
        <authorList>
            <person name="Cao J."/>
            <person name="Maignien L."/>
            <person name="Shao Z."/>
            <person name="Alain K."/>
            <person name="Jebbar M."/>
        </authorList>
    </citation>
    <scope>NUCLEOTIDE SEQUENCE</scope>
    <source>
        <strain evidence="1">NBRC 103626</strain>
    </source>
</reference>
<keyword evidence="2" id="KW-1185">Reference proteome</keyword>
<gene>
    <name evidence="1" type="ORF">NBEOAGPD_0837</name>
</gene>